<evidence type="ECO:0000256" key="1">
    <source>
        <dbReference type="SAM" id="MobiDB-lite"/>
    </source>
</evidence>
<keyword evidence="3" id="KW-1185">Reference proteome</keyword>
<evidence type="ECO:0000313" key="2">
    <source>
        <dbReference type="EMBL" id="WRL62653.1"/>
    </source>
</evidence>
<reference evidence="2 3" key="1">
    <citation type="submission" date="2023-12" db="EMBL/GenBank/DDBJ databases">
        <title>Blastococcus brunescens sp. nov., an actonobacterium isolated from sandstone collected in sahara desert.</title>
        <authorList>
            <person name="Gtari M."/>
            <person name="Ghodhbane F."/>
        </authorList>
    </citation>
    <scope>NUCLEOTIDE SEQUENCE [LARGE SCALE GENOMIC DNA]</scope>
    <source>
        <strain evidence="2 3">BMG 8361</strain>
    </source>
</reference>
<protein>
    <submittedName>
        <fullName evidence="2">Uncharacterized protein</fullName>
    </submittedName>
</protein>
<dbReference type="Proteomes" id="UP001324287">
    <property type="component" value="Chromosome"/>
</dbReference>
<feature type="compositionally biased region" description="Low complexity" evidence="1">
    <location>
        <begin position="33"/>
        <end position="44"/>
    </location>
</feature>
<feature type="region of interest" description="Disordered" evidence="1">
    <location>
        <begin position="33"/>
        <end position="54"/>
    </location>
</feature>
<organism evidence="2 3">
    <name type="scientific">Blastococcus brunescens</name>
    <dbReference type="NCBI Taxonomy" id="1564165"/>
    <lineage>
        <taxon>Bacteria</taxon>
        <taxon>Bacillati</taxon>
        <taxon>Actinomycetota</taxon>
        <taxon>Actinomycetes</taxon>
        <taxon>Geodermatophilales</taxon>
        <taxon>Geodermatophilaceae</taxon>
        <taxon>Blastococcus</taxon>
    </lineage>
</organism>
<name>A0ABZ1AVR2_9ACTN</name>
<proteinExistence type="predicted"/>
<accession>A0ABZ1AVR2</accession>
<evidence type="ECO:0000313" key="3">
    <source>
        <dbReference type="Proteomes" id="UP001324287"/>
    </source>
</evidence>
<sequence>MPEPEPDGWVAWQKRSEIRSWSAIGCGQTAQEEAVATGAGARATDGAEDMGRPD</sequence>
<gene>
    <name evidence="2" type="ORF">U6N30_22295</name>
</gene>
<dbReference type="EMBL" id="CP141261">
    <property type="protein sequence ID" value="WRL62653.1"/>
    <property type="molecule type" value="Genomic_DNA"/>
</dbReference>